<comment type="subcellular location">
    <subcellularLocation>
        <location evidence="1">Membrane</location>
        <topology evidence="1">Multi-pass membrane protein</topology>
    </subcellularLocation>
</comment>
<proteinExistence type="inferred from homology"/>
<feature type="transmembrane region" description="Helical" evidence="10">
    <location>
        <begin position="115"/>
        <end position="132"/>
    </location>
</feature>
<evidence type="ECO:0000256" key="5">
    <source>
        <dbReference type="ARBA" id="ARBA00022856"/>
    </source>
</evidence>
<name>A0A8T9BU55_9HELO</name>
<dbReference type="NCBIfam" id="TIGR00728">
    <property type="entry name" value="OPT_sfam"/>
    <property type="match status" value="1"/>
</dbReference>
<evidence type="ECO:0000256" key="3">
    <source>
        <dbReference type="ARBA" id="ARBA00022448"/>
    </source>
</evidence>
<evidence type="ECO:0000256" key="8">
    <source>
        <dbReference type="ARBA" id="ARBA00023136"/>
    </source>
</evidence>
<feature type="transmembrane region" description="Helical" evidence="10">
    <location>
        <begin position="318"/>
        <end position="337"/>
    </location>
</feature>
<evidence type="ECO:0000313" key="11">
    <source>
        <dbReference type="EMBL" id="TVY62700.1"/>
    </source>
</evidence>
<feature type="transmembrane region" description="Helical" evidence="10">
    <location>
        <begin position="442"/>
        <end position="460"/>
    </location>
</feature>
<protein>
    <submittedName>
        <fullName evidence="11">Oligopeptide transporter</fullName>
    </submittedName>
</protein>
<evidence type="ECO:0000256" key="1">
    <source>
        <dbReference type="ARBA" id="ARBA00004141"/>
    </source>
</evidence>
<dbReference type="GO" id="GO:0015031">
    <property type="term" value="P:protein transport"/>
    <property type="evidence" value="ECO:0007669"/>
    <property type="project" value="UniProtKB-KW"/>
</dbReference>
<keyword evidence="4 10" id="KW-0812">Transmembrane</keyword>
<evidence type="ECO:0000313" key="12">
    <source>
        <dbReference type="Proteomes" id="UP000469558"/>
    </source>
</evidence>
<keyword evidence="8 10" id="KW-0472">Membrane</keyword>
<evidence type="ECO:0000256" key="7">
    <source>
        <dbReference type="ARBA" id="ARBA00022989"/>
    </source>
</evidence>
<gene>
    <name evidence="11" type="primary">OPT5_0</name>
    <name evidence="11" type="ORF">LSUE1_G008253</name>
</gene>
<reference evidence="11 12" key="1">
    <citation type="submission" date="2018-05" db="EMBL/GenBank/DDBJ databases">
        <title>Genome sequencing and assembly of the regulated plant pathogen Lachnellula willkommii and related sister species for the development of diagnostic species identification markers.</title>
        <authorList>
            <person name="Giroux E."/>
            <person name="Bilodeau G."/>
        </authorList>
    </citation>
    <scope>NUCLEOTIDE SEQUENCE [LARGE SCALE GENOMIC DNA]</scope>
    <source>
        <strain evidence="11 12">CBS 268.59</strain>
    </source>
</reference>
<comment type="similarity">
    <text evidence="2">Belongs to the oligopeptide OPT transporter family.</text>
</comment>
<evidence type="ECO:0000256" key="9">
    <source>
        <dbReference type="SAM" id="MobiDB-lite"/>
    </source>
</evidence>
<feature type="transmembrane region" description="Helical" evidence="10">
    <location>
        <begin position="358"/>
        <end position="379"/>
    </location>
</feature>
<keyword evidence="12" id="KW-1185">Reference proteome</keyword>
<feature type="transmembrane region" description="Helical" evidence="10">
    <location>
        <begin position="219"/>
        <end position="241"/>
    </location>
</feature>
<dbReference type="EMBL" id="QGMK01001968">
    <property type="protein sequence ID" value="TVY62700.1"/>
    <property type="molecule type" value="Genomic_DNA"/>
</dbReference>
<accession>A0A8T9BU55</accession>
<feature type="transmembrane region" description="Helical" evidence="10">
    <location>
        <begin position="281"/>
        <end position="298"/>
    </location>
</feature>
<evidence type="ECO:0000256" key="2">
    <source>
        <dbReference type="ARBA" id="ARBA00008807"/>
    </source>
</evidence>
<keyword evidence="7 10" id="KW-1133">Transmembrane helix</keyword>
<feature type="transmembrane region" description="Helical" evidence="10">
    <location>
        <begin position="499"/>
        <end position="518"/>
    </location>
</feature>
<dbReference type="OrthoDB" id="9986677at2759"/>
<feature type="compositionally biased region" description="Polar residues" evidence="9">
    <location>
        <begin position="17"/>
        <end position="37"/>
    </location>
</feature>
<feature type="region of interest" description="Disordered" evidence="9">
    <location>
        <begin position="1"/>
        <end position="65"/>
    </location>
</feature>
<dbReference type="InterPro" id="IPR004813">
    <property type="entry name" value="OPT"/>
</dbReference>
<dbReference type="AlphaFoldDB" id="A0A8T9BU55"/>
<keyword evidence="5" id="KW-0571">Peptide transport</keyword>
<organism evidence="11 12">
    <name type="scientific">Lachnellula suecica</name>
    <dbReference type="NCBI Taxonomy" id="602035"/>
    <lineage>
        <taxon>Eukaryota</taxon>
        <taxon>Fungi</taxon>
        <taxon>Dikarya</taxon>
        <taxon>Ascomycota</taxon>
        <taxon>Pezizomycotina</taxon>
        <taxon>Leotiomycetes</taxon>
        <taxon>Helotiales</taxon>
        <taxon>Lachnaceae</taxon>
        <taxon>Lachnellula</taxon>
    </lineage>
</organism>
<dbReference type="GO" id="GO:0035673">
    <property type="term" value="F:oligopeptide transmembrane transporter activity"/>
    <property type="evidence" value="ECO:0007669"/>
    <property type="project" value="InterPro"/>
</dbReference>
<dbReference type="InterPro" id="IPR004648">
    <property type="entry name" value="Oligpept_transpt"/>
</dbReference>
<keyword evidence="6" id="KW-0653">Protein transport</keyword>
<dbReference type="Proteomes" id="UP000469558">
    <property type="component" value="Unassembled WGS sequence"/>
</dbReference>
<feature type="transmembrane region" description="Helical" evidence="10">
    <location>
        <begin position="524"/>
        <end position="548"/>
    </location>
</feature>
<keyword evidence="3" id="KW-0813">Transport</keyword>
<evidence type="ECO:0000256" key="10">
    <source>
        <dbReference type="SAM" id="Phobius"/>
    </source>
</evidence>
<evidence type="ECO:0000256" key="6">
    <source>
        <dbReference type="ARBA" id="ARBA00022927"/>
    </source>
</evidence>
<evidence type="ECO:0000256" key="4">
    <source>
        <dbReference type="ARBA" id="ARBA00022692"/>
    </source>
</evidence>
<dbReference type="GO" id="GO:0016020">
    <property type="term" value="C:membrane"/>
    <property type="evidence" value="ECO:0007669"/>
    <property type="project" value="UniProtKB-SubCell"/>
</dbReference>
<feature type="non-terminal residue" evidence="11">
    <location>
        <position position="673"/>
    </location>
</feature>
<sequence length="673" mass="76053">MSNSLAEGRRSGIYGDITSTDSSTTKLGSTSDVSESTAVEDDDSSSRLPTPDPKASKDFLPYPDDKKFPEYSVEEKGSEEVLSDDDPVLRDIPWHVRRVVSLEDDTTLPIITFRYFVLTFLFIAPGAILSQLNEFRTTFAPYSIFFVQIASNYVGEWLAKVLPAWEIKIPFTKKSFNLNPGPFSVKEHVMVTISAASGATYNLGWIPISLSELYFGHKIEPAVCLFFMWAIVWIGYSYAALARQFLIYDPQYPWFQALCQTALFETQKRQRESPSPVSRRQMLIFFLTLIGVMIWQFLPEFIFPFLQSLSFLCWVAPHNATANFVGAGLGGMGFLNLSLDWSNIGNFSQMGSLFLTPWWTQVIVFLAFVINCWILLPLAKWGGLGLWNHKLMSNSLYTEANATTYPIQDLISSQITLNETAYAIHGPVYVGAQQLWGMFFDYASYTSALVWMGLFGYPLIKASFRRWRERCRDGKKPSVNHQYNDQLNILMRAYPEVPLSWFVLLFMASFAIIITLLAKGYMFIPIWTYFIAMATGAIVVVPLGWLYAISNFQLPIGTTNELFYGLMVNAVGGHKSPVGASVYGSIAGDAWYRAQIMLQDQKLGHYMHIPPRAVFFSQLFGSFIGVPINYGVIRWVLNTKSEFLSGQELDPTHQWSGQTLSMYLTSGVQYVLI</sequence>
<dbReference type="Pfam" id="PF03169">
    <property type="entry name" value="OPT"/>
    <property type="match status" value="1"/>
</dbReference>
<comment type="caution">
    <text evidence="11">The sequence shown here is derived from an EMBL/GenBank/DDBJ whole genome shotgun (WGS) entry which is preliminary data.</text>
</comment>
<dbReference type="PANTHER" id="PTHR22601">
    <property type="entry name" value="ISP4 LIKE PROTEIN"/>
    <property type="match status" value="1"/>
</dbReference>